<evidence type="ECO:0000256" key="1">
    <source>
        <dbReference type="SAM" id="MobiDB-lite"/>
    </source>
</evidence>
<keyword evidence="3" id="KW-1185">Reference proteome</keyword>
<dbReference type="Proteomes" id="UP001374535">
    <property type="component" value="Chromosome 4"/>
</dbReference>
<reference evidence="2 3" key="1">
    <citation type="journal article" date="2023" name="Life. Sci Alliance">
        <title>Evolutionary insights into 3D genome organization and epigenetic landscape of Vigna mungo.</title>
        <authorList>
            <person name="Junaid A."/>
            <person name="Singh B."/>
            <person name="Bhatia S."/>
        </authorList>
    </citation>
    <scope>NUCLEOTIDE SEQUENCE [LARGE SCALE GENOMIC DNA]</scope>
    <source>
        <strain evidence="2">Urdbean</strain>
    </source>
</reference>
<accession>A0AAQ3NSQ7</accession>
<feature type="region of interest" description="Disordered" evidence="1">
    <location>
        <begin position="92"/>
        <end position="112"/>
    </location>
</feature>
<protein>
    <submittedName>
        <fullName evidence="2">Uncharacterized protein</fullName>
    </submittedName>
</protein>
<organism evidence="2 3">
    <name type="scientific">Vigna mungo</name>
    <name type="common">Black gram</name>
    <name type="synonym">Phaseolus mungo</name>
    <dbReference type="NCBI Taxonomy" id="3915"/>
    <lineage>
        <taxon>Eukaryota</taxon>
        <taxon>Viridiplantae</taxon>
        <taxon>Streptophyta</taxon>
        <taxon>Embryophyta</taxon>
        <taxon>Tracheophyta</taxon>
        <taxon>Spermatophyta</taxon>
        <taxon>Magnoliopsida</taxon>
        <taxon>eudicotyledons</taxon>
        <taxon>Gunneridae</taxon>
        <taxon>Pentapetalae</taxon>
        <taxon>rosids</taxon>
        <taxon>fabids</taxon>
        <taxon>Fabales</taxon>
        <taxon>Fabaceae</taxon>
        <taxon>Papilionoideae</taxon>
        <taxon>50 kb inversion clade</taxon>
        <taxon>NPAAA clade</taxon>
        <taxon>indigoferoid/millettioid clade</taxon>
        <taxon>Phaseoleae</taxon>
        <taxon>Vigna</taxon>
    </lineage>
</organism>
<dbReference type="AlphaFoldDB" id="A0AAQ3NSQ7"/>
<gene>
    <name evidence="2" type="ORF">V8G54_013151</name>
</gene>
<name>A0AAQ3NSQ7_VIGMU</name>
<feature type="compositionally biased region" description="Basic and acidic residues" evidence="1">
    <location>
        <begin position="95"/>
        <end position="106"/>
    </location>
</feature>
<evidence type="ECO:0000313" key="3">
    <source>
        <dbReference type="Proteomes" id="UP001374535"/>
    </source>
</evidence>
<evidence type="ECO:0000313" key="2">
    <source>
        <dbReference type="EMBL" id="WVZ15585.1"/>
    </source>
</evidence>
<dbReference type="EMBL" id="CP144697">
    <property type="protein sequence ID" value="WVZ15585.1"/>
    <property type="molecule type" value="Genomic_DNA"/>
</dbReference>
<sequence>MRIVGRSIANSRKTAWISLKKFKTTTPVPEKPLLFMRNTAAKYIYTDSHIHTLILDRVSHSRRSKHPLAENRESPIPTSNLIVGVPLQVPPPSWAKDERSEGRTTETIEDFTSEGSRKAPSRSVLSVPLSLFANLHSRTSSSLNFFTVNPKALLFSLSVFDMFLPLHCFFRSNFAIASLIEALRLICIFVLSFCCYIDQFLVIAIWRFEIATFETLGWFLRTGSSSSSRLLLVVGLFEAKEISWSCNCLLHLRRNFRRLNVYALFILALQAFRRPRRAGDKTRSLGVQMSAWALHEVQFSPGRPP</sequence>
<proteinExistence type="predicted"/>